<dbReference type="AlphaFoldDB" id="A0A6G7K9Z0"/>
<evidence type="ECO:0000313" key="1">
    <source>
        <dbReference type="EMBL" id="QII82078.1"/>
    </source>
</evidence>
<dbReference type="PANTHER" id="PTHR36849:SF1">
    <property type="entry name" value="CYTOPLASMIC PROTEIN"/>
    <property type="match status" value="1"/>
</dbReference>
<organism evidence="1 2">
    <name type="scientific">Jeotgalibaca arthritidis</name>
    <dbReference type="NCBI Taxonomy" id="1868794"/>
    <lineage>
        <taxon>Bacteria</taxon>
        <taxon>Bacillati</taxon>
        <taxon>Bacillota</taxon>
        <taxon>Bacilli</taxon>
        <taxon>Lactobacillales</taxon>
        <taxon>Carnobacteriaceae</taxon>
        <taxon>Jeotgalibaca</taxon>
    </lineage>
</organism>
<dbReference type="Pfam" id="PF22752">
    <property type="entry name" value="DUF488-N3i"/>
    <property type="match status" value="1"/>
</dbReference>
<dbReference type="RefSeq" id="WP_166162112.1">
    <property type="nucleotide sequence ID" value="NZ_CP049740.1"/>
</dbReference>
<dbReference type="Proteomes" id="UP000501451">
    <property type="component" value="Chromosome"/>
</dbReference>
<dbReference type="KEGG" id="jar:G7057_06270"/>
<gene>
    <name evidence="1" type="ORF">G7057_06270</name>
</gene>
<keyword evidence="2" id="KW-1185">Reference proteome</keyword>
<dbReference type="PANTHER" id="PTHR36849">
    <property type="entry name" value="CYTOPLASMIC PROTEIN-RELATED"/>
    <property type="match status" value="1"/>
</dbReference>
<dbReference type="InterPro" id="IPR052552">
    <property type="entry name" value="YeaO-like"/>
</dbReference>
<accession>A0A6G7K9Z0</accession>
<sequence length="116" mass="13903">MTQLKVKRIYDPYDQADGRRILVDRLWPRGIKKEEAQLDDWLKDIAPTPDLRKWFHEDKERFETFSEKYQDELTDNEAVTTIIDALEEGDVSLIYAAKDKQRNHAVVLQHFIEERR</sequence>
<proteinExistence type="predicted"/>
<evidence type="ECO:0000313" key="2">
    <source>
        <dbReference type="Proteomes" id="UP000501451"/>
    </source>
</evidence>
<reference evidence="1 2" key="1">
    <citation type="journal article" date="2017" name="Int. J. Syst. Evol. Microbiol.">
        <title>Jeotgalibaca porci sp. nov. and Jeotgalibaca arthritidis sp. nov., isolated from pigs, and emended description of the genus Jeotgalibaca.</title>
        <authorList>
            <person name="Zamora L."/>
            <person name="Perez-Sancho M."/>
            <person name="Dominguez L."/>
            <person name="Fernandez-Garayzabal J.F."/>
            <person name="Vela A.I."/>
        </authorList>
    </citation>
    <scope>NUCLEOTIDE SEQUENCE [LARGE SCALE GENOMIC DNA]</scope>
    <source>
        <strain evidence="1 2">CECT 9157</strain>
    </source>
</reference>
<dbReference type="EMBL" id="CP049740">
    <property type="protein sequence ID" value="QII82078.1"/>
    <property type="molecule type" value="Genomic_DNA"/>
</dbReference>
<name>A0A6G7K9Z0_9LACT</name>
<protein>
    <submittedName>
        <fullName evidence="1">DUF488 domain-containing protein</fullName>
    </submittedName>
</protein>